<dbReference type="Pfam" id="PF13175">
    <property type="entry name" value="AAA_15"/>
    <property type="match status" value="2"/>
</dbReference>
<dbReference type="SUPFAM" id="SSF52540">
    <property type="entry name" value="P-loop containing nucleoside triphosphate hydrolases"/>
    <property type="match status" value="1"/>
</dbReference>
<dbReference type="Proteomes" id="UP000535406">
    <property type="component" value="Unassembled WGS sequence"/>
</dbReference>
<dbReference type="AlphaFoldDB" id="A0A7W7YQV9"/>
<evidence type="ECO:0000259" key="1">
    <source>
        <dbReference type="Pfam" id="PF13175"/>
    </source>
</evidence>
<dbReference type="CDD" id="cd00267">
    <property type="entry name" value="ABC_ATPase"/>
    <property type="match status" value="1"/>
</dbReference>
<feature type="domain" description="Endonuclease GajA/Old nuclease/RecF-like AAA" evidence="1">
    <location>
        <begin position="304"/>
        <end position="394"/>
    </location>
</feature>
<dbReference type="InterPro" id="IPR027417">
    <property type="entry name" value="P-loop_NTPase"/>
</dbReference>
<dbReference type="InterPro" id="IPR041685">
    <property type="entry name" value="AAA_GajA/Old/RecF-like"/>
</dbReference>
<reference evidence="2 3" key="1">
    <citation type="submission" date="2020-08" db="EMBL/GenBank/DDBJ databases">
        <title>Genomic Encyclopedia of Type Strains, Phase IV (KMG-IV): sequencing the most valuable type-strain genomes for metagenomic binning, comparative biology and taxonomic classification.</title>
        <authorList>
            <person name="Goeker M."/>
        </authorList>
    </citation>
    <scope>NUCLEOTIDE SEQUENCE [LARGE SCALE GENOMIC DNA]</scope>
    <source>
        <strain evidence="2 3">DSM 21319</strain>
    </source>
</reference>
<dbReference type="RefSeq" id="WP_184139711.1">
    <property type="nucleotide sequence ID" value="NZ_JACHIK010000001.1"/>
</dbReference>
<sequence>MRYTKFRIQNFKGIKDTTIDLNSGVGASVFPLVGLNESGKTTILEAIYSFSPDLGTRDLIDRGLSSEDDSVPRHLLSSFTGTISVAATLAVDGQDRRSIARMLAPELTLEDIPDEITMFKERHYKNGDKQSSGDRIEPSLRVKKKGERKFRKPNDEEFTRIWRWFFWRTPSIAYYPTFVFDFPKKIYLSGKFGAKDALYRRVFQDILDQDGQGHTIEESIVQRVQNEDFVVSWTNFLSLWSNHRDRDKIQQVMDRASSTVTKVVLGRWNEIFGEKPAGKEIVISYDVTEGEETNKAGIVEKTLKHNVVIKFHIRDGTRRFEVNDRSLGFRWFFAFMLFTQFRVARDTVRPVLFLFDEPAANLHAAAQQKLIDSFPEIAKDQHMLIYTTHSHYMIEPKWLEQTFIVTNRADAPTSSIMDAVSLDDESLDIRATKYRVFVNDHPSQTSYFQPILDRLNVVPSKFDSRRQSVITEGKSDYYIMRYAIRLLGMNEIALLPAMGAGTLDALLSIHMGWGLDFLFVLDSDKQGKSERERYLSEFAARPDDIVGIGDLVPGLTEIEKLLDDDALDLIAADIGATKTPTKNQIRRFFQERLAADDVIELTPKFRQNATELLEAVNLALSRKQAN</sequence>
<feature type="domain" description="Endonuclease GajA/Old nuclease/RecF-like AAA" evidence="1">
    <location>
        <begin position="1"/>
        <end position="51"/>
    </location>
</feature>
<protein>
    <submittedName>
        <fullName evidence="2">ABC-type Na+ transport system ATPase subunit NatA</fullName>
    </submittedName>
</protein>
<proteinExistence type="predicted"/>
<dbReference type="PANTHER" id="PTHR43581">
    <property type="entry name" value="ATP/GTP PHOSPHATASE"/>
    <property type="match status" value="1"/>
</dbReference>
<dbReference type="EMBL" id="JACHIK010000001">
    <property type="protein sequence ID" value="MBB5040696.1"/>
    <property type="molecule type" value="Genomic_DNA"/>
</dbReference>
<organism evidence="2 3">
    <name type="scientific">Shinella fusca</name>
    <dbReference type="NCBI Taxonomy" id="544480"/>
    <lineage>
        <taxon>Bacteria</taxon>
        <taxon>Pseudomonadati</taxon>
        <taxon>Pseudomonadota</taxon>
        <taxon>Alphaproteobacteria</taxon>
        <taxon>Hyphomicrobiales</taxon>
        <taxon>Rhizobiaceae</taxon>
        <taxon>Shinella</taxon>
    </lineage>
</organism>
<dbReference type="InterPro" id="IPR051396">
    <property type="entry name" value="Bact_Antivir_Def_Nuclease"/>
</dbReference>
<accession>A0A7W7YQV9</accession>
<comment type="caution">
    <text evidence="2">The sequence shown here is derived from an EMBL/GenBank/DDBJ whole genome shotgun (WGS) entry which is preliminary data.</text>
</comment>
<dbReference type="PANTHER" id="PTHR43581:SF4">
    <property type="entry name" value="ATP_GTP PHOSPHATASE"/>
    <property type="match status" value="1"/>
</dbReference>
<keyword evidence="3" id="KW-1185">Reference proteome</keyword>
<evidence type="ECO:0000313" key="2">
    <source>
        <dbReference type="EMBL" id="MBB5040696.1"/>
    </source>
</evidence>
<dbReference type="Gene3D" id="3.40.50.300">
    <property type="entry name" value="P-loop containing nucleotide triphosphate hydrolases"/>
    <property type="match status" value="1"/>
</dbReference>
<evidence type="ECO:0000313" key="3">
    <source>
        <dbReference type="Proteomes" id="UP000535406"/>
    </source>
</evidence>
<gene>
    <name evidence="2" type="ORF">HNQ66_000074</name>
</gene>
<name>A0A7W7YQV9_9HYPH</name>